<organism evidence="1 2">
    <name type="scientific">Entotheonella factor</name>
    <dbReference type="NCBI Taxonomy" id="1429438"/>
    <lineage>
        <taxon>Bacteria</taxon>
        <taxon>Pseudomonadati</taxon>
        <taxon>Nitrospinota/Tectimicrobiota group</taxon>
        <taxon>Candidatus Tectimicrobiota</taxon>
        <taxon>Candidatus Entotheonellia</taxon>
        <taxon>Candidatus Entotheonellales</taxon>
        <taxon>Candidatus Entotheonellaceae</taxon>
        <taxon>Candidatus Entotheonella</taxon>
    </lineage>
</organism>
<comment type="caution">
    <text evidence="1">The sequence shown here is derived from an EMBL/GenBank/DDBJ whole genome shotgun (WGS) entry which is preliminary data.</text>
</comment>
<evidence type="ECO:0008006" key="3">
    <source>
        <dbReference type="Google" id="ProtNLM"/>
    </source>
</evidence>
<dbReference type="InterPro" id="IPR011990">
    <property type="entry name" value="TPR-like_helical_dom_sf"/>
</dbReference>
<dbReference type="Proteomes" id="UP000019141">
    <property type="component" value="Unassembled WGS sequence"/>
</dbReference>
<sequence length="413" mass="46013">MYKTLSMDVMAYVQHLHEVFEALGDSDPALSAYVLAIISQTYRAERQGETADEYAHRAVDMGRQANSDFVCSAALNALGLAQLGRLQVDASIESWQESSRYAQSLDDPWRQSLPLLNLPLALNLKGMLEEAETQALEGGQVARLIQDWSGYSKALSHLVSVSAAKGDFAAAEEHYQQTVIMFERSRYTPASFRSLQALSCALALRGLWDEANEALDRIIEPGHLFPAPPRFETFIVQTFKQLIRTYQAERIHVNFETLANELMAVVKYDTYSIAPLCAIVELGAESYNPAITEQAADMLAVAMERGVVLSSGWPFLLPRVLGLARLAHQEWEQAEALFEQALSIGVSIGARPELARTYYDFAKLLILKKEGIVERRAVEYLDTASQIFHELSMLPHARAVYRLKQNIPGVSLS</sequence>
<name>W4LNI8_ENTF1</name>
<evidence type="ECO:0000313" key="1">
    <source>
        <dbReference type="EMBL" id="ETW98946.1"/>
    </source>
</evidence>
<dbReference type="HOGENOM" id="CLU_665128_0_0_7"/>
<evidence type="ECO:0000313" key="2">
    <source>
        <dbReference type="Proteomes" id="UP000019141"/>
    </source>
</evidence>
<dbReference type="AlphaFoldDB" id="W4LNI8"/>
<reference evidence="1 2" key="1">
    <citation type="journal article" date="2014" name="Nature">
        <title>An environmental bacterial taxon with a large and distinct metabolic repertoire.</title>
        <authorList>
            <person name="Wilson M.C."/>
            <person name="Mori T."/>
            <person name="Ruckert C."/>
            <person name="Uria A.R."/>
            <person name="Helf M.J."/>
            <person name="Takada K."/>
            <person name="Gernert C."/>
            <person name="Steffens U.A."/>
            <person name="Heycke N."/>
            <person name="Schmitt S."/>
            <person name="Rinke C."/>
            <person name="Helfrich E.J."/>
            <person name="Brachmann A.O."/>
            <person name="Gurgui C."/>
            <person name="Wakimoto T."/>
            <person name="Kracht M."/>
            <person name="Crusemann M."/>
            <person name="Hentschel U."/>
            <person name="Abe I."/>
            <person name="Matsunaga S."/>
            <person name="Kalinowski J."/>
            <person name="Takeyama H."/>
            <person name="Piel J."/>
        </authorList>
    </citation>
    <scope>NUCLEOTIDE SEQUENCE [LARGE SCALE GENOMIC DNA]</scope>
    <source>
        <strain evidence="2">TSY1</strain>
    </source>
</reference>
<dbReference type="Gene3D" id="1.25.40.10">
    <property type="entry name" value="Tetratricopeptide repeat domain"/>
    <property type="match status" value="1"/>
</dbReference>
<dbReference type="EMBL" id="AZHW01000498">
    <property type="protein sequence ID" value="ETW98946.1"/>
    <property type="molecule type" value="Genomic_DNA"/>
</dbReference>
<accession>W4LNI8</accession>
<keyword evidence="2" id="KW-1185">Reference proteome</keyword>
<protein>
    <recommendedName>
        <fullName evidence="3">MalT-like TPR region domain-containing protein</fullName>
    </recommendedName>
</protein>
<proteinExistence type="predicted"/>
<dbReference type="SUPFAM" id="SSF48452">
    <property type="entry name" value="TPR-like"/>
    <property type="match status" value="2"/>
</dbReference>
<gene>
    <name evidence="1" type="ORF">ETSY1_16810</name>
</gene>